<dbReference type="AlphaFoldDB" id="K4R2X2"/>
<dbReference type="RefSeq" id="WP_015658075.1">
    <property type="nucleotide sequence ID" value="NC_020504.1"/>
</dbReference>
<dbReference type="eggNOG" id="COG0553">
    <property type="taxonomic scope" value="Bacteria"/>
</dbReference>
<dbReference type="SUPFAM" id="SSF52540">
    <property type="entry name" value="P-loop containing nucleoside triphosphate hydrolases"/>
    <property type="match status" value="2"/>
</dbReference>
<gene>
    <name evidence="4" type="ORF">BN159_3319</name>
</gene>
<dbReference type="HOGENOM" id="CLU_000315_17_4_11"/>
<evidence type="ECO:0000313" key="4">
    <source>
        <dbReference type="EMBL" id="CCK27698.1"/>
    </source>
</evidence>
<dbReference type="SMART" id="SM00487">
    <property type="entry name" value="DEXDc"/>
    <property type="match status" value="1"/>
</dbReference>
<accession>K4R2X2</accession>
<dbReference type="PROSITE" id="PS51192">
    <property type="entry name" value="HELICASE_ATP_BIND_1"/>
    <property type="match status" value="1"/>
</dbReference>
<dbReference type="CDD" id="cd17919">
    <property type="entry name" value="DEXHc_Snf"/>
    <property type="match status" value="1"/>
</dbReference>
<reference evidence="4 5" key="1">
    <citation type="journal article" date="2012" name="J. Bacteriol.">
        <title>Genome sequence of the bacterium Streptomyces davawensis JCM 4913 and heterologous production of the unique antibiotic roseoflavin.</title>
        <authorList>
            <person name="Jankowitsch F."/>
            <person name="Schwarz J."/>
            <person name="Ruckert C."/>
            <person name="Gust B."/>
            <person name="Szczepanowski R."/>
            <person name="Blom J."/>
            <person name="Pelzer S."/>
            <person name="Kalinowski J."/>
            <person name="Mack M."/>
        </authorList>
    </citation>
    <scope>NUCLEOTIDE SEQUENCE [LARGE SCALE GENOMIC DNA]</scope>
    <source>
        <strain evidence="5">DSM 101723 / JCM 4913 / KCC S-0913 / 768</strain>
    </source>
</reference>
<dbReference type="InterPro" id="IPR001650">
    <property type="entry name" value="Helicase_C-like"/>
</dbReference>
<dbReference type="PROSITE" id="PS51194">
    <property type="entry name" value="HELICASE_CTER"/>
    <property type="match status" value="1"/>
</dbReference>
<dbReference type="Gene3D" id="3.40.50.10810">
    <property type="entry name" value="Tandem AAA-ATPase domain"/>
    <property type="match status" value="1"/>
</dbReference>
<evidence type="ECO:0000313" key="5">
    <source>
        <dbReference type="Proteomes" id="UP000008043"/>
    </source>
</evidence>
<organism evidence="4 5">
    <name type="scientific">Streptomyces davaonensis (strain DSM 101723 / JCM 4913 / KCC S-0913 / 768)</name>
    <dbReference type="NCBI Taxonomy" id="1214101"/>
    <lineage>
        <taxon>Bacteria</taxon>
        <taxon>Bacillati</taxon>
        <taxon>Actinomycetota</taxon>
        <taxon>Actinomycetes</taxon>
        <taxon>Kitasatosporales</taxon>
        <taxon>Streptomycetaceae</taxon>
        <taxon>Streptomyces</taxon>
    </lineage>
</organism>
<sequence>MSDGVRRVGRAERELVARGTRLNDAVRHLVADHRGAVEAVRTALAPIHDAEVKRELDAIPVARLQDVTEGRLRVGHVQEGGLRTVGAVLEAGPYRLRQIPGVGQRTVDQMLAAARRLAEAVQETVAVHIDVDRPEPSTTALVRALNVLVEAGPDARRAVAKATALAERLEPLLADAAPAAGRFRMLLAGREKKARALAAVTDIRALLEEAERAELPELFAQASVDLLRGPSDDIAAWVDFELRSAEYYSLLAEISGRSPDAAAAQGFLPDEIAERVRSQDLDDSHRRVSLRGYQAFGARFALAQRKVILGDEMGLGKTIQAIAALAHLAAEGQSHFMVVCPASVLVNWTREIEARSALRVMVLHGPDRHDAFADWKGRGGVGVTTFDALRGFPAPGGGEVGMLVVDEAHSVKNPKAKRSQAVALWAERCERALFMSGTPMENRVMEFRNLVGMLDPGVAESLGEGDALAGSVAFRKAVAPVYLRRNQEDVLTELPSLQQTDEWEELSASDEEAYREAVRAGNFMAMRRAAYQRPEKSAKLDRLREIVQEAGENGQKTVVFSYFRDVLGVVEEALTTGSPNGLPVFGPLTGSVPAARRQQIVDDFAGAPGPAVLLAQIQAAGVGLNMQAASTVVICEPQIKPTIEHQAVARAHRMGQVRPVHVHRLLATGGVDERLVRILQEKTRLFDAYARRSSVAEATPDAVDVSDTELARRIVEEEQARLGL</sequence>
<dbReference type="InterPro" id="IPR027417">
    <property type="entry name" value="P-loop_NTPase"/>
</dbReference>
<evidence type="ECO:0000259" key="3">
    <source>
        <dbReference type="PROSITE" id="PS51194"/>
    </source>
</evidence>
<dbReference type="InterPro" id="IPR038718">
    <property type="entry name" value="SNF2-like_sf"/>
</dbReference>
<dbReference type="GO" id="GO:0016787">
    <property type="term" value="F:hydrolase activity"/>
    <property type="evidence" value="ECO:0007669"/>
    <property type="project" value="UniProtKB-KW"/>
</dbReference>
<protein>
    <submittedName>
        <fullName evidence="4">Bifunctional protein</fullName>
    </submittedName>
</protein>
<dbReference type="EMBL" id="HE971709">
    <property type="protein sequence ID" value="CCK27698.1"/>
    <property type="molecule type" value="Genomic_DNA"/>
</dbReference>
<dbReference type="InterPro" id="IPR000330">
    <property type="entry name" value="SNF2_N"/>
</dbReference>
<proteinExistence type="predicted"/>
<dbReference type="Pfam" id="PF00271">
    <property type="entry name" value="Helicase_C"/>
    <property type="match status" value="1"/>
</dbReference>
<feature type="domain" description="Helicase ATP-binding" evidence="2">
    <location>
        <begin position="298"/>
        <end position="457"/>
    </location>
</feature>
<dbReference type="PANTHER" id="PTHR10799">
    <property type="entry name" value="SNF2/RAD54 HELICASE FAMILY"/>
    <property type="match status" value="1"/>
</dbReference>
<dbReference type="PATRIC" id="fig|1214101.3.peg.3367"/>
<feature type="domain" description="Helicase C-terminal" evidence="3">
    <location>
        <begin position="542"/>
        <end position="711"/>
    </location>
</feature>
<dbReference type="InterPro" id="IPR049730">
    <property type="entry name" value="SNF2/RAD54-like_C"/>
</dbReference>
<dbReference type="GO" id="GO:0005524">
    <property type="term" value="F:ATP binding"/>
    <property type="evidence" value="ECO:0007669"/>
    <property type="project" value="InterPro"/>
</dbReference>
<dbReference type="Proteomes" id="UP000008043">
    <property type="component" value="Chromosome"/>
</dbReference>
<keyword evidence="5" id="KW-1185">Reference proteome</keyword>
<dbReference type="KEGG" id="sdv:BN159_3319"/>
<keyword evidence="1" id="KW-0378">Hydrolase</keyword>
<dbReference type="OrthoDB" id="9760715at2"/>
<dbReference type="CDD" id="cd18793">
    <property type="entry name" value="SF2_C_SNF"/>
    <property type="match status" value="1"/>
</dbReference>
<evidence type="ECO:0000256" key="1">
    <source>
        <dbReference type="ARBA" id="ARBA00022801"/>
    </source>
</evidence>
<dbReference type="Gene3D" id="3.40.50.300">
    <property type="entry name" value="P-loop containing nucleotide triphosphate hydrolases"/>
    <property type="match status" value="1"/>
</dbReference>
<dbReference type="Pfam" id="PF00176">
    <property type="entry name" value="SNF2-rel_dom"/>
    <property type="match status" value="1"/>
</dbReference>
<dbReference type="SMART" id="SM00490">
    <property type="entry name" value="HELICc"/>
    <property type="match status" value="1"/>
</dbReference>
<dbReference type="InterPro" id="IPR014001">
    <property type="entry name" value="Helicase_ATP-bd"/>
</dbReference>
<dbReference type="STRING" id="1214101.BN159_3319"/>
<evidence type="ECO:0000259" key="2">
    <source>
        <dbReference type="PROSITE" id="PS51192"/>
    </source>
</evidence>
<name>K4R2X2_STRDJ</name>